<gene>
    <name evidence="7" type="primary">ORF 65</name>
</gene>
<comment type="similarity">
    <text evidence="3">Belongs to the alphaherpesvirinae HHV-1 UL55 family.</text>
</comment>
<accession>A0A1P7U040</accession>
<protein>
    <submittedName>
        <fullName evidence="7">UL55 product homolog</fullName>
    </submittedName>
</protein>
<proteinExistence type="inferred from homology"/>
<organism evidence="7 8">
    <name type="scientific">Marek's disease virus serotype 2 MDV2</name>
    <dbReference type="NCBI Taxonomy" id="36353"/>
    <lineage>
        <taxon>Viruses</taxon>
        <taxon>Duplodnaviria</taxon>
        <taxon>Heunggongvirae</taxon>
        <taxon>Peploviricota</taxon>
        <taxon>Herviviricetes</taxon>
        <taxon>Herpesvirales</taxon>
        <taxon>Orthoherpesviridae</taxon>
        <taxon>Alphaherpesvirinae</taxon>
        <taxon>Mardivirus</taxon>
        <taxon>Mardivirus gallidalpha3</taxon>
        <taxon>Gallid alphaherpesvirus 3</taxon>
    </lineage>
</organism>
<evidence type="ECO:0000256" key="1">
    <source>
        <dbReference type="ARBA" id="ARBA00004428"/>
    </source>
</evidence>
<dbReference type="GO" id="GO:0019058">
    <property type="term" value="P:viral life cycle"/>
    <property type="evidence" value="ECO:0007669"/>
    <property type="project" value="InterPro"/>
</dbReference>
<evidence type="ECO:0000256" key="4">
    <source>
        <dbReference type="ARBA" id="ARBA00022562"/>
    </source>
</evidence>
<dbReference type="EMBL" id="AB024414">
    <property type="protein sequence ID" value="BAA82953.1"/>
    <property type="molecule type" value="Genomic_DNA"/>
</dbReference>
<dbReference type="GO" id="GO:0019033">
    <property type="term" value="C:viral tegument"/>
    <property type="evidence" value="ECO:0007669"/>
    <property type="project" value="UniProtKB-SubCell"/>
</dbReference>
<comment type="subcellular location">
    <subcellularLocation>
        <location evidence="1">Host nucleus matrix</location>
    </subcellularLocation>
    <subcellularLocation>
        <location evidence="2">Virion tegument</location>
    </subcellularLocation>
</comment>
<dbReference type="Pfam" id="PF04537">
    <property type="entry name" value="Herpes_UL55"/>
    <property type="match status" value="1"/>
</dbReference>
<name>A0A1P7U040_9ALPH</name>
<keyword evidence="5" id="KW-0920">Virion tegument</keyword>
<evidence type="ECO:0000313" key="7">
    <source>
        <dbReference type="EMBL" id="BAA82953.1"/>
    </source>
</evidence>
<reference evidence="7 8" key="1">
    <citation type="submission" date="1999-02" db="EMBL/GenBank/DDBJ databases">
        <title>The complete DNA sequence and transcription map of the unique long genome region of Marek's disease virus type 2.</title>
        <authorList>
            <person name="Jang H."/>
            <person name="Cai J."/>
            <person name="Izumiya Y."/>
            <person name="Murakami Y."/>
            <person name="Mochizuki M."/>
            <person name="Song C."/>
            <person name="Lee Y."/>
            <person name="Kai C."/>
            <person name="Takahashi E."/>
            <person name="Mikami T."/>
        </authorList>
    </citation>
    <scope>NUCLEOTIDE SEQUENCE [LARGE SCALE GENOMIC DNA]</scope>
    <source>
        <strain evidence="7">HPRS24</strain>
    </source>
</reference>
<dbReference type="GO" id="GO:0044204">
    <property type="term" value="C:host cell nuclear matrix"/>
    <property type="evidence" value="ECO:0007669"/>
    <property type="project" value="UniProtKB-SubCell"/>
</dbReference>
<evidence type="ECO:0000256" key="3">
    <source>
        <dbReference type="ARBA" id="ARBA00009538"/>
    </source>
</evidence>
<evidence type="ECO:0000256" key="2">
    <source>
        <dbReference type="ARBA" id="ARBA00004535"/>
    </source>
</evidence>
<dbReference type="Proteomes" id="UP000133659">
    <property type="component" value="Genome"/>
</dbReference>
<evidence type="ECO:0000256" key="5">
    <source>
        <dbReference type="ARBA" id="ARBA00022580"/>
    </source>
</evidence>
<keyword evidence="6" id="KW-0946">Virion</keyword>
<evidence type="ECO:0000256" key="6">
    <source>
        <dbReference type="ARBA" id="ARBA00022844"/>
    </source>
</evidence>
<sequence>MAESTAEPSASPVRIPYVWQVIAPLAIDVPSASTQLATGEHVSCAASVIPRSYVIRAACKSSTTFHAFFFGLATDPSENMSQCGASYIAYRMNKKLRTGRLTGDQCESPFSHATIIDSLDENYSMAIEGLCFHCHCENKFSLECWRSAFSAAEKIASQCRAIREYGH</sequence>
<dbReference type="InterPro" id="IPR007622">
    <property type="entry name" value="Herpes_UL55"/>
</dbReference>
<keyword evidence="4" id="KW-1048">Host nucleus</keyword>
<evidence type="ECO:0000313" key="8">
    <source>
        <dbReference type="Proteomes" id="UP000133659"/>
    </source>
</evidence>